<dbReference type="Pfam" id="PF11376">
    <property type="entry name" value="DUF3179"/>
    <property type="match status" value="1"/>
</dbReference>
<reference evidence="2" key="1">
    <citation type="submission" date="2019-11" db="EMBL/GenBank/DDBJ databases">
        <title>Microbial mats filling the niche in hypersaline microbial mats.</title>
        <authorList>
            <person name="Wong H.L."/>
            <person name="Macleod F.I."/>
            <person name="White R.A. III"/>
            <person name="Burns B.P."/>
        </authorList>
    </citation>
    <scope>NUCLEOTIDE SEQUENCE</scope>
    <source>
        <strain evidence="2">Rbin_158</strain>
    </source>
</reference>
<dbReference type="AlphaFoldDB" id="A0A9D5K0H6"/>
<feature type="transmembrane region" description="Helical" evidence="1">
    <location>
        <begin position="23"/>
        <end position="44"/>
    </location>
</feature>
<protein>
    <submittedName>
        <fullName evidence="2">DUF3179 domain-containing protein</fullName>
    </submittedName>
</protein>
<evidence type="ECO:0000313" key="2">
    <source>
        <dbReference type="EMBL" id="MBD3327528.1"/>
    </source>
</evidence>
<keyword evidence="1" id="KW-0812">Transmembrane</keyword>
<keyword evidence="1" id="KW-0472">Membrane</keyword>
<accession>A0A9D5K0H6</accession>
<sequence length="400" mass="44570">MRQHPRDSRRHTLRVATQEQPRGVWAVLFVVGFLIALGICLVTLPSAGQSDTPPEGAQTEFQTDFSQHSVPYDEILSGGPPKEGIPAIDDPTFISVTEADEWLEPQEPVVLFRIDQKARAYPIQILMWHEIINDVVAGIPVVVSFCPLCNTAIAFDRRLDDRVLDFGTTGRLRYSNLIMYDRQTETWWQQATGEGIVGELTGRQLTFLPAVIISWEEFKTSYPNGTVLSKETGFSRNYGRNPYVGYDDIDSTPFLYQGPTTDGRLPAMARVVTVDLNGEAVAYPYDVLKETQVINDAVGGQPIVVFWQEGTASALDADSVAAGRDVGTATTYARQMNGDVLTFRYQDARILDNSTGSIWNVLGEAIQGKFAGQRLPPVVNVNHFWFSWAAFKPETRVYRP</sequence>
<name>A0A9D5K0H6_9BACT</name>
<evidence type="ECO:0000313" key="3">
    <source>
        <dbReference type="Proteomes" id="UP000649604"/>
    </source>
</evidence>
<evidence type="ECO:0000256" key="1">
    <source>
        <dbReference type="SAM" id="Phobius"/>
    </source>
</evidence>
<organism evidence="2 3">
    <name type="scientific">candidate division KSB3 bacterium</name>
    <dbReference type="NCBI Taxonomy" id="2044937"/>
    <lineage>
        <taxon>Bacteria</taxon>
        <taxon>candidate division KSB3</taxon>
    </lineage>
</organism>
<dbReference type="Proteomes" id="UP000649604">
    <property type="component" value="Unassembled WGS sequence"/>
</dbReference>
<proteinExistence type="predicted"/>
<dbReference type="InterPro" id="IPR021516">
    <property type="entry name" value="DUF3179"/>
</dbReference>
<comment type="caution">
    <text evidence="2">The sequence shown here is derived from an EMBL/GenBank/DDBJ whole genome shotgun (WGS) entry which is preliminary data.</text>
</comment>
<dbReference type="EMBL" id="WJJP01000749">
    <property type="protein sequence ID" value="MBD3327528.1"/>
    <property type="molecule type" value="Genomic_DNA"/>
</dbReference>
<gene>
    <name evidence="2" type="ORF">GF339_23285</name>
</gene>
<keyword evidence="1" id="KW-1133">Transmembrane helix</keyword>